<dbReference type="GO" id="GO:0008168">
    <property type="term" value="F:methyltransferase activity"/>
    <property type="evidence" value="ECO:0007669"/>
    <property type="project" value="InterPro"/>
</dbReference>
<dbReference type="InterPro" id="IPR002877">
    <property type="entry name" value="RNA_MeTrfase_FtsJ_dom"/>
</dbReference>
<dbReference type="Pfam" id="PF01728">
    <property type="entry name" value="FtsJ"/>
    <property type="match status" value="1"/>
</dbReference>
<organism evidence="4">
    <name type="scientific">Chromera velia CCMP2878</name>
    <dbReference type="NCBI Taxonomy" id="1169474"/>
    <lineage>
        <taxon>Eukaryota</taxon>
        <taxon>Sar</taxon>
        <taxon>Alveolata</taxon>
        <taxon>Colpodellida</taxon>
        <taxon>Chromeraceae</taxon>
        <taxon>Chromera</taxon>
    </lineage>
</organism>
<dbReference type="Gene3D" id="3.40.50.150">
    <property type="entry name" value="Vaccinia Virus protein VP39"/>
    <property type="match status" value="1"/>
</dbReference>
<reference evidence="4" key="1">
    <citation type="submission" date="2014-11" db="EMBL/GenBank/DDBJ databases">
        <authorList>
            <person name="Otto D Thomas"/>
            <person name="Naeem Raeece"/>
        </authorList>
    </citation>
    <scope>NUCLEOTIDE SEQUENCE</scope>
</reference>
<dbReference type="VEuPathDB" id="CryptoDB:Cvel_8747"/>
<keyword evidence="1" id="KW-0479">Metal-binding</keyword>
<dbReference type="GO" id="GO:0032259">
    <property type="term" value="P:methylation"/>
    <property type="evidence" value="ECO:0007669"/>
    <property type="project" value="InterPro"/>
</dbReference>
<evidence type="ECO:0000256" key="1">
    <source>
        <dbReference type="PROSITE-ProRule" id="PRU00723"/>
    </source>
</evidence>
<keyword evidence="1" id="KW-0862">Zinc</keyword>
<dbReference type="GO" id="GO:0008270">
    <property type="term" value="F:zinc ion binding"/>
    <property type="evidence" value="ECO:0007669"/>
    <property type="project" value="UniProtKB-KW"/>
</dbReference>
<evidence type="ECO:0000313" key="4">
    <source>
        <dbReference type="EMBL" id="CEM48257.1"/>
    </source>
</evidence>
<evidence type="ECO:0000256" key="2">
    <source>
        <dbReference type="SAM" id="MobiDB-lite"/>
    </source>
</evidence>
<protein>
    <recommendedName>
        <fullName evidence="3">C3H1-type domain-containing protein</fullName>
    </recommendedName>
</protein>
<feature type="zinc finger region" description="C3H1-type" evidence="1">
    <location>
        <begin position="61"/>
        <end position="91"/>
    </location>
</feature>
<dbReference type="EMBL" id="CDMZ01003980">
    <property type="protein sequence ID" value="CEM48257.1"/>
    <property type="molecule type" value="Genomic_DNA"/>
</dbReference>
<accession>A0A0G4HV27</accession>
<feature type="region of interest" description="Disordered" evidence="2">
    <location>
        <begin position="1"/>
        <end position="31"/>
    </location>
</feature>
<dbReference type="InterPro" id="IPR000571">
    <property type="entry name" value="Znf_CCCH"/>
</dbReference>
<feature type="compositionally biased region" description="Basic and acidic residues" evidence="2">
    <location>
        <begin position="1"/>
        <end position="17"/>
    </location>
</feature>
<keyword evidence="1" id="KW-0863">Zinc-finger</keyword>
<dbReference type="PROSITE" id="PS50103">
    <property type="entry name" value="ZF_C3H1"/>
    <property type="match status" value="1"/>
</dbReference>
<gene>
    <name evidence="4" type="ORF">Cvel_8747</name>
</gene>
<sequence>MSDPESGRDFDHATDSRLHRRKFEKYGQEPKEDKERRMALCWRHMMGSCDGSACEGLHVAKEDRPPCAVYVREGDGACKWGEECFYPHRLRDDMIFSFECHVVLQYMASHENRLGSYLKDVYGRFIEDMRMARAHGKNRFADRALLIRMRQPTGRSSSSSSVCVRDEEREFVRRMGEDPVLKCVLRCYRMGHRGPSLDTAAAYCQGTFGAFSRGMPGPTDVKFRVRAYPKSMEREFAELLNGKPLVGEERGEKVAVASPGDALLCVDIVGVEGTVYCGVHQINSLPVEGEDTVMGGGKEKSPYMFAARDSSRVELVGEGKDLVVSRAQFKLAELAKRSDILLPHPVDEEGGGGGEKSALKLQRVEQNRPRCAVDIGASPGGWSYVLATQLGCDAVVAVDPGALHASLPDSIIHLAVKAKESVSQIREVITQRRKTKGALVPPSEGPFLDAYVCDMNCPTCDSVDTFLLFRELMVPGGAAVITLKNFDGGAQQWREGLEKAVERLKSVLDPSSVRMLQLMSNGTEEVTVTGRIPS</sequence>
<dbReference type="AlphaFoldDB" id="A0A0G4HV27"/>
<evidence type="ECO:0000259" key="3">
    <source>
        <dbReference type="PROSITE" id="PS50103"/>
    </source>
</evidence>
<feature type="domain" description="C3H1-type" evidence="3">
    <location>
        <begin position="61"/>
        <end position="91"/>
    </location>
</feature>
<dbReference type="SUPFAM" id="SSF53335">
    <property type="entry name" value="S-adenosyl-L-methionine-dependent methyltransferases"/>
    <property type="match status" value="1"/>
</dbReference>
<dbReference type="InterPro" id="IPR029063">
    <property type="entry name" value="SAM-dependent_MTases_sf"/>
</dbReference>
<proteinExistence type="predicted"/>
<name>A0A0G4HV27_9ALVE</name>